<dbReference type="PANTHER" id="PTHR35010:SF2">
    <property type="entry name" value="BLL4672 PROTEIN"/>
    <property type="match status" value="1"/>
</dbReference>
<dbReference type="Gene3D" id="3.30.450.180">
    <property type="match status" value="1"/>
</dbReference>
<dbReference type="Gene3D" id="1.10.260.40">
    <property type="entry name" value="lambda repressor-like DNA-binding domains"/>
    <property type="match status" value="1"/>
</dbReference>
<dbReference type="RefSeq" id="WP_093575025.1">
    <property type="nucleotide sequence ID" value="NZ_FOWC01000007.1"/>
</dbReference>
<dbReference type="Pfam" id="PF17765">
    <property type="entry name" value="MLTR_LBD"/>
    <property type="match status" value="1"/>
</dbReference>
<evidence type="ECO:0000313" key="3">
    <source>
        <dbReference type="Proteomes" id="UP000199137"/>
    </source>
</evidence>
<dbReference type="InterPro" id="IPR010982">
    <property type="entry name" value="Lambda_DNA-bd_dom_sf"/>
</dbReference>
<dbReference type="STRING" id="112413.SAMN05421854_107335"/>
<sequence>MDNLLGGFLRARRERISPADVGLPDNGRRRVRGLRREELALLAGISSDYYIRLEQGRDQNPSAQVLDALARALVLDEASRRHLHQLAAPARPGQTEPHVPASIAELISTWATNPAYVQDRLTNVLAANPVAAAVSPNYAVGRNLLRGIFLDPAERELRRDWDQMAADGVAGLRAALGPGIADPAAADLIAGLTAGSDEFRELWARHEVKPRTGHLVRFRHPAVGNLDLHSDKLDIPGPVSVQLVVFHATPGTRDAEALASLADLISAQ</sequence>
<proteinExistence type="predicted"/>
<accession>A0A1I5U0B1</accession>
<reference evidence="3" key="1">
    <citation type="submission" date="2016-10" db="EMBL/GenBank/DDBJ databases">
        <authorList>
            <person name="Varghese N."/>
            <person name="Submissions S."/>
        </authorList>
    </citation>
    <scope>NUCLEOTIDE SEQUENCE [LARGE SCALE GENOMIC DNA]</scope>
    <source>
        <strain evidence="3">DSM 44637</strain>
    </source>
</reference>
<gene>
    <name evidence="2" type="ORF">SAMN05421854_107335</name>
</gene>
<dbReference type="EMBL" id="FOWC01000007">
    <property type="protein sequence ID" value="SFP88750.1"/>
    <property type="molecule type" value="Genomic_DNA"/>
</dbReference>
<dbReference type="OrthoDB" id="4790304at2"/>
<protein>
    <submittedName>
        <fullName evidence="2">Helix-turn-helix domain-containing protein</fullName>
    </submittedName>
</protein>
<dbReference type="AlphaFoldDB" id="A0A1I5U0B1"/>
<feature type="domain" description="HTH cro/C1-type" evidence="1">
    <location>
        <begin position="29"/>
        <end position="78"/>
    </location>
</feature>
<dbReference type="SUPFAM" id="SSF47413">
    <property type="entry name" value="lambda repressor-like DNA-binding domains"/>
    <property type="match status" value="1"/>
</dbReference>
<dbReference type="SMART" id="SM00530">
    <property type="entry name" value="HTH_XRE"/>
    <property type="match status" value="1"/>
</dbReference>
<dbReference type="InterPro" id="IPR041413">
    <property type="entry name" value="MLTR_LBD"/>
</dbReference>
<dbReference type="PROSITE" id="PS50943">
    <property type="entry name" value="HTH_CROC1"/>
    <property type="match status" value="1"/>
</dbReference>
<dbReference type="PANTHER" id="PTHR35010">
    <property type="entry name" value="BLL4672 PROTEIN-RELATED"/>
    <property type="match status" value="1"/>
</dbReference>
<organism evidence="2 3">
    <name type="scientific">Amycolatopsis rubida</name>
    <dbReference type="NCBI Taxonomy" id="112413"/>
    <lineage>
        <taxon>Bacteria</taxon>
        <taxon>Bacillati</taxon>
        <taxon>Actinomycetota</taxon>
        <taxon>Actinomycetes</taxon>
        <taxon>Pseudonocardiales</taxon>
        <taxon>Pseudonocardiaceae</taxon>
        <taxon>Amycolatopsis</taxon>
    </lineage>
</organism>
<dbReference type="InterPro" id="IPR001387">
    <property type="entry name" value="Cro/C1-type_HTH"/>
</dbReference>
<dbReference type="Proteomes" id="UP000199137">
    <property type="component" value="Unassembled WGS sequence"/>
</dbReference>
<evidence type="ECO:0000313" key="2">
    <source>
        <dbReference type="EMBL" id="SFP88750.1"/>
    </source>
</evidence>
<dbReference type="CDD" id="cd00093">
    <property type="entry name" value="HTH_XRE"/>
    <property type="match status" value="1"/>
</dbReference>
<name>A0A1I5U0B1_9PSEU</name>
<dbReference type="GO" id="GO:0003677">
    <property type="term" value="F:DNA binding"/>
    <property type="evidence" value="ECO:0007669"/>
    <property type="project" value="InterPro"/>
</dbReference>
<evidence type="ECO:0000259" key="1">
    <source>
        <dbReference type="PROSITE" id="PS50943"/>
    </source>
</evidence>
<dbReference type="Pfam" id="PF13560">
    <property type="entry name" value="HTH_31"/>
    <property type="match status" value="1"/>
</dbReference>